<dbReference type="Proteomes" id="UP001178507">
    <property type="component" value="Unassembled WGS sequence"/>
</dbReference>
<reference evidence="2" key="1">
    <citation type="submission" date="2023-08" db="EMBL/GenBank/DDBJ databases">
        <authorList>
            <person name="Chen Y."/>
            <person name="Shah S."/>
            <person name="Dougan E. K."/>
            <person name="Thang M."/>
            <person name="Chan C."/>
        </authorList>
    </citation>
    <scope>NUCLEOTIDE SEQUENCE</scope>
</reference>
<evidence type="ECO:0000313" key="3">
    <source>
        <dbReference type="Proteomes" id="UP001178507"/>
    </source>
</evidence>
<keyword evidence="3" id="KW-1185">Reference proteome</keyword>
<proteinExistence type="predicted"/>
<feature type="coiled-coil region" evidence="1">
    <location>
        <begin position="76"/>
        <end position="206"/>
    </location>
</feature>
<dbReference type="AlphaFoldDB" id="A0AA36N7V1"/>
<accession>A0AA36N7V1</accession>
<organism evidence="2 3">
    <name type="scientific">Effrenium voratum</name>
    <dbReference type="NCBI Taxonomy" id="2562239"/>
    <lineage>
        <taxon>Eukaryota</taxon>
        <taxon>Sar</taxon>
        <taxon>Alveolata</taxon>
        <taxon>Dinophyceae</taxon>
        <taxon>Suessiales</taxon>
        <taxon>Symbiodiniaceae</taxon>
        <taxon>Effrenium</taxon>
    </lineage>
</organism>
<protein>
    <submittedName>
        <fullName evidence="2">Uncharacterized protein</fullName>
    </submittedName>
</protein>
<evidence type="ECO:0000313" key="2">
    <source>
        <dbReference type="EMBL" id="CAJ1395809.1"/>
    </source>
</evidence>
<evidence type="ECO:0000256" key="1">
    <source>
        <dbReference type="SAM" id="Coils"/>
    </source>
</evidence>
<dbReference type="EMBL" id="CAUJNA010003209">
    <property type="protein sequence ID" value="CAJ1395809.1"/>
    <property type="molecule type" value="Genomic_DNA"/>
</dbReference>
<name>A0AA36N7V1_9DINO</name>
<sequence>MAAKEGIWSDVVGDDRRLSASNALQGLEEDWPANPWQQQADAHLLHLQRSLGQEAALVPCMMLAPQGRVHELEGQLAALEATCAAQAGDLQETQAELELLRQRRPQRPDAAEQTALQEKNDFLQVLVARFERKVMALEEENAGLTVALCKTAPVASAASQTEESLHELEGQVALLEEQLRSKEHELEEAKDRLEEEKLTRQKREAVVKGRTAEELALEVETLESRVGFLSDLVNRFEDKTMLLEKQVKVMSSSEKELGAELQQSRQQQEDAEAAAVVKQQQLQQEAEGAALALRDAKKEHNKKVQELLRQLQLAEAKARKMLKAKCQEESKELQQLKGAQCQNHAELRELKELNAQLVERLGKERVEHAETKRCLEQASREKETLEQRVDSLCEQLIQLSELNDSLQ</sequence>
<comment type="caution">
    <text evidence="2">The sequence shown here is derived from an EMBL/GenBank/DDBJ whole genome shotgun (WGS) entry which is preliminary data.</text>
</comment>
<feature type="coiled-coil region" evidence="1">
    <location>
        <begin position="254"/>
        <end position="402"/>
    </location>
</feature>
<keyword evidence="1" id="KW-0175">Coiled coil</keyword>
<gene>
    <name evidence="2" type="ORF">EVOR1521_LOCUS20156</name>
</gene>